<name>A0ABP9RX65_9ACTN</name>
<keyword evidence="1" id="KW-1133">Transmembrane helix</keyword>
<feature type="transmembrane region" description="Helical" evidence="1">
    <location>
        <begin position="36"/>
        <end position="55"/>
    </location>
</feature>
<evidence type="ECO:0000256" key="1">
    <source>
        <dbReference type="SAM" id="Phobius"/>
    </source>
</evidence>
<proteinExistence type="predicted"/>
<keyword evidence="3" id="KW-1185">Reference proteome</keyword>
<dbReference type="EMBL" id="BAABJQ010000010">
    <property type="protein sequence ID" value="GAA5188199.1"/>
    <property type="molecule type" value="Genomic_DNA"/>
</dbReference>
<comment type="caution">
    <text evidence="2">The sequence shown here is derived from an EMBL/GenBank/DDBJ whole genome shotgun (WGS) entry which is preliminary data.</text>
</comment>
<evidence type="ECO:0000313" key="3">
    <source>
        <dbReference type="Proteomes" id="UP001501570"/>
    </source>
</evidence>
<accession>A0ABP9RX65</accession>
<gene>
    <name evidence="2" type="ORF">GCM10023322_38280</name>
</gene>
<reference evidence="3" key="1">
    <citation type="journal article" date="2019" name="Int. J. Syst. Evol. Microbiol.">
        <title>The Global Catalogue of Microorganisms (GCM) 10K type strain sequencing project: providing services to taxonomists for standard genome sequencing and annotation.</title>
        <authorList>
            <consortium name="The Broad Institute Genomics Platform"/>
            <consortium name="The Broad Institute Genome Sequencing Center for Infectious Disease"/>
            <person name="Wu L."/>
            <person name="Ma J."/>
        </authorList>
    </citation>
    <scope>NUCLEOTIDE SEQUENCE [LARGE SCALE GENOMIC DNA]</scope>
    <source>
        <strain evidence="3">JCM 18304</strain>
    </source>
</reference>
<evidence type="ECO:0000313" key="2">
    <source>
        <dbReference type="EMBL" id="GAA5188199.1"/>
    </source>
</evidence>
<protein>
    <submittedName>
        <fullName evidence="2">Uncharacterized protein</fullName>
    </submittedName>
</protein>
<sequence>MVGLLIAYRLSSVKAVLCRDCGLHEYHRKQRASLKLGWWHVGGFTVPIMLLINRIRARRITRLGPAQPLVNATRKHPDPLDPGPALVSLPLILCLTFIGIPFLLFVVLLFTT</sequence>
<organism evidence="2 3">
    <name type="scientific">Rugosimonospora acidiphila</name>
    <dbReference type="NCBI Taxonomy" id="556531"/>
    <lineage>
        <taxon>Bacteria</taxon>
        <taxon>Bacillati</taxon>
        <taxon>Actinomycetota</taxon>
        <taxon>Actinomycetes</taxon>
        <taxon>Micromonosporales</taxon>
        <taxon>Micromonosporaceae</taxon>
        <taxon>Rugosimonospora</taxon>
    </lineage>
</organism>
<keyword evidence="1" id="KW-0472">Membrane</keyword>
<feature type="transmembrane region" description="Helical" evidence="1">
    <location>
        <begin position="85"/>
        <end position="110"/>
    </location>
</feature>
<dbReference type="RefSeq" id="WP_345631333.1">
    <property type="nucleotide sequence ID" value="NZ_BAABJQ010000010.1"/>
</dbReference>
<keyword evidence="1" id="KW-0812">Transmembrane</keyword>
<dbReference type="Proteomes" id="UP001501570">
    <property type="component" value="Unassembled WGS sequence"/>
</dbReference>